<gene>
    <name evidence="1" type="ORF">SDC9_157287</name>
</gene>
<proteinExistence type="predicted"/>
<organism evidence="1">
    <name type="scientific">bioreactor metagenome</name>
    <dbReference type="NCBI Taxonomy" id="1076179"/>
    <lineage>
        <taxon>unclassified sequences</taxon>
        <taxon>metagenomes</taxon>
        <taxon>ecological metagenomes</taxon>
    </lineage>
</organism>
<reference evidence="1" key="1">
    <citation type="submission" date="2019-08" db="EMBL/GenBank/DDBJ databases">
        <authorList>
            <person name="Kucharzyk K."/>
            <person name="Murdoch R.W."/>
            <person name="Higgins S."/>
            <person name="Loffler F."/>
        </authorList>
    </citation>
    <scope>NUCLEOTIDE SEQUENCE</scope>
</reference>
<sequence>MQKQPFPRPLRKSNAPAIAADKLALALVEIIQRQWPICMRQPYGQTPCLVKFRFLAPFPIGGQIEPVVVQLLRASHVENAPYR</sequence>
<evidence type="ECO:0000313" key="1">
    <source>
        <dbReference type="EMBL" id="MPN09994.1"/>
    </source>
</evidence>
<name>A0A645FBQ9_9ZZZZ</name>
<protein>
    <submittedName>
        <fullName evidence="1">Uncharacterized protein</fullName>
    </submittedName>
</protein>
<dbReference type="AlphaFoldDB" id="A0A645FBQ9"/>
<accession>A0A645FBQ9</accession>
<comment type="caution">
    <text evidence="1">The sequence shown here is derived from an EMBL/GenBank/DDBJ whole genome shotgun (WGS) entry which is preliminary data.</text>
</comment>
<dbReference type="EMBL" id="VSSQ01056136">
    <property type="protein sequence ID" value="MPN09994.1"/>
    <property type="molecule type" value="Genomic_DNA"/>
</dbReference>